<feature type="domain" description="Glycoside hydrolase family 5 C-terminal" evidence="6">
    <location>
        <begin position="665"/>
        <end position="754"/>
    </location>
</feature>
<keyword evidence="2 7" id="KW-0378">Hydrolase</keyword>
<evidence type="ECO:0000256" key="4">
    <source>
        <dbReference type="SAM" id="MobiDB-lite"/>
    </source>
</evidence>
<evidence type="ECO:0000256" key="2">
    <source>
        <dbReference type="ARBA" id="ARBA00022801"/>
    </source>
</evidence>
<dbReference type="Gene3D" id="3.20.20.80">
    <property type="entry name" value="Glycosidases"/>
    <property type="match status" value="1"/>
</dbReference>
<sequence>MSKPVVHQSERGSILSSTSRAHDWRDTKVKAPVKAAPFFEDQFGRKVHLRGVNMCGHSKLPTAPITVSTHVQTPEYFNHRDVSFVGRPFPLEEADDHFCRIKSWGLSFVRLLVTWEALEHKGPGLYDEEFIDYLIAILKKADKHGIKCFIDPHQDTWSRFSGGSGAPGWTFEVAGMDITAFKEVGAAHVHNFHEDAKNPHQYWPTNYAKLACATMFTLFFGGEIFAPNATYNGVNVCTFLQNAYVDCYAHLAKRLQGCNAVVGFELMNEPHYGYIGLKDLDHFDPNLFLHYGKFASPVQSFGLGSGMAVEVDYYVNSWPVPTKKAGTRIMNEEKRSVWLKYGECIWKQHGVWDDVNGKPKVLKPNYFCTHPATGKPIDFYDDCYMPMMRKYTAAIQKVNQDHLVFFEPIPNEDPPVLTEEDRAHPNLVYAPHWYDLKTLWEKAFDEQLTFDVQALARGTKTVLTAMYFGRSGAEKNYTGQMRNIMQTGKVKVGNRPVVMGEVGIPMDINEKKAYETGDYTQHNIFLDTVISSMETNLFNFTLWNYNPGNDNTHGDHWNGEDFSIFSPNSSKTPTPKGTPRIINSPNFTETAPLPPSSPAKQHAGMITPPESPKAAAERRLSVVADDHIPTSPFEITGYSYVNEPLEGDPDHSHHVGGRALDAAIRPYAAKIAGTPSLSKFNLSLLTYTLEFKTRYDSASPSIAQLWETKGPQIEYTTEVFIPNFHFKAEGVTVRVEVSDGEWKYDQEKQTLLWHYDPSYKGTGSGSIVTHRLVVSVPGVVPPKKKSVVLGLVRSLLGRK</sequence>
<dbReference type="PANTHER" id="PTHR31308">
    <property type="match status" value="1"/>
</dbReference>
<dbReference type="AlphaFoldDB" id="A0A1Y2BWH0"/>
<keyword evidence="8" id="KW-1185">Reference proteome</keyword>
<feature type="domain" description="Glycoside hydrolase family 5" evidence="5">
    <location>
        <begin position="86"/>
        <end position="272"/>
    </location>
</feature>
<protein>
    <submittedName>
        <fullName evidence="7">Glycoside hydrolase</fullName>
    </submittedName>
</protein>
<dbReference type="EMBL" id="MCGO01000041">
    <property type="protein sequence ID" value="ORY39014.1"/>
    <property type="molecule type" value="Genomic_DNA"/>
</dbReference>
<dbReference type="GO" id="GO:0050295">
    <property type="term" value="F:steryl-beta-glucosidase activity"/>
    <property type="evidence" value="ECO:0007669"/>
    <property type="project" value="TreeGrafter"/>
</dbReference>
<comment type="caution">
    <text evidence="7">The sequence shown here is derived from an EMBL/GenBank/DDBJ whole genome shotgun (WGS) entry which is preliminary data.</text>
</comment>
<evidence type="ECO:0000259" key="5">
    <source>
        <dbReference type="Pfam" id="PF00150"/>
    </source>
</evidence>
<dbReference type="STRING" id="329046.A0A1Y2BWH0"/>
<evidence type="ECO:0000259" key="6">
    <source>
        <dbReference type="Pfam" id="PF18564"/>
    </source>
</evidence>
<dbReference type="Pfam" id="PF18564">
    <property type="entry name" value="Glyco_hydro_5_C"/>
    <property type="match status" value="1"/>
</dbReference>
<keyword evidence="3" id="KW-0326">Glycosidase</keyword>
<dbReference type="InterPro" id="IPR018087">
    <property type="entry name" value="Glyco_hydro_5_CS"/>
</dbReference>
<evidence type="ECO:0000256" key="3">
    <source>
        <dbReference type="ARBA" id="ARBA00023295"/>
    </source>
</evidence>
<accession>A0A1Y2BWH0</accession>
<dbReference type="InterPro" id="IPR013780">
    <property type="entry name" value="Glyco_hydro_b"/>
</dbReference>
<comment type="similarity">
    <text evidence="1">Belongs to the glycosyl hydrolase 5 (cellulase A) family.</text>
</comment>
<name>A0A1Y2BWH0_9FUNG</name>
<dbReference type="OrthoDB" id="9971853at2759"/>
<evidence type="ECO:0000256" key="1">
    <source>
        <dbReference type="ARBA" id="ARBA00005641"/>
    </source>
</evidence>
<dbReference type="Pfam" id="PF00150">
    <property type="entry name" value="Cellulase"/>
    <property type="match status" value="1"/>
</dbReference>
<dbReference type="PANTHER" id="PTHR31308:SF5">
    <property type="entry name" value="ERGOSTERYL-BETA-GLUCOSIDASE"/>
    <property type="match status" value="1"/>
</dbReference>
<reference evidence="7 8" key="1">
    <citation type="submission" date="2016-07" db="EMBL/GenBank/DDBJ databases">
        <title>Pervasive Adenine N6-methylation of Active Genes in Fungi.</title>
        <authorList>
            <consortium name="DOE Joint Genome Institute"/>
            <person name="Mondo S.J."/>
            <person name="Dannebaum R.O."/>
            <person name="Kuo R.C."/>
            <person name="Labutti K."/>
            <person name="Haridas S."/>
            <person name="Kuo A."/>
            <person name="Salamov A."/>
            <person name="Ahrendt S.R."/>
            <person name="Lipzen A."/>
            <person name="Sullivan W."/>
            <person name="Andreopoulos W.B."/>
            <person name="Clum A."/>
            <person name="Lindquist E."/>
            <person name="Daum C."/>
            <person name="Ramamoorthy G.K."/>
            <person name="Gryganskyi A."/>
            <person name="Culley D."/>
            <person name="Magnuson J.K."/>
            <person name="James T.Y."/>
            <person name="O'Malley M.A."/>
            <person name="Stajich J.E."/>
            <person name="Spatafora J.W."/>
            <person name="Visel A."/>
            <person name="Grigoriev I.V."/>
        </authorList>
    </citation>
    <scope>NUCLEOTIDE SEQUENCE [LARGE SCALE GENOMIC DNA]</scope>
    <source>
        <strain evidence="7 8">JEL800</strain>
    </source>
</reference>
<evidence type="ECO:0000313" key="7">
    <source>
        <dbReference type="EMBL" id="ORY39014.1"/>
    </source>
</evidence>
<dbReference type="Proteomes" id="UP000193642">
    <property type="component" value="Unassembled WGS sequence"/>
</dbReference>
<dbReference type="GO" id="GO:1904462">
    <property type="term" value="P:ergosteryl 3-beta-D-glucoside catabolic process"/>
    <property type="evidence" value="ECO:0007669"/>
    <property type="project" value="TreeGrafter"/>
</dbReference>
<gene>
    <name evidence="7" type="ORF">BCR33DRAFT_720281</name>
</gene>
<dbReference type="GO" id="GO:0000272">
    <property type="term" value="P:polysaccharide catabolic process"/>
    <property type="evidence" value="ECO:0007669"/>
    <property type="project" value="InterPro"/>
</dbReference>
<dbReference type="InterPro" id="IPR001547">
    <property type="entry name" value="Glyco_hydro_5"/>
</dbReference>
<evidence type="ECO:0000313" key="8">
    <source>
        <dbReference type="Proteomes" id="UP000193642"/>
    </source>
</evidence>
<dbReference type="SUPFAM" id="SSF51445">
    <property type="entry name" value="(Trans)glycosidases"/>
    <property type="match status" value="1"/>
</dbReference>
<organism evidence="7 8">
    <name type="scientific">Rhizoclosmatium globosum</name>
    <dbReference type="NCBI Taxonomy" id="329046"/>
    <lineage>
        <taxon>Eukaryota</taxon>
        <taxon>Fungi</taxon>
        <taxon>Fungi incertae sedis</taxon>
        <taxon>Chytridiomycota</taxon>
        <taxon>Chytridiomycota incertae sedis</taxon>
        <taxon>Chytridiomycetes</taxon>
        <taxon>Chytridiales</taxon>
        <taxon>Chytriomycetaceae</taxon>
        <taxon>Rhizoclosmatium</taxon>
    </lineage>
</organism>
<dbReference type="InterPro" id="IPR052066">
    <property type="entry name" value="Glycosphingolipid_Hydrolases"/>
</dbReference>
<feature type="region of interest" description="Disordered" evidence="4">
    <location>
        <begin position="591"/>
        <end position="610"/>
    </location>
</feature>
<dbReference type="PROSITE" id="PS00659">
    <property type="entry name" value="GLYCOSYL_HYDROL_F5"/>
    <property type="match status" value="1"/>
</dbReference>
<dbReference type="InterPro" id="IPR041036">
    <property type="entry name" value="GH5_C"/>
</dbReference>
<dbReference type="Gene3D" id="2.60.40.1180">
    <property type="entry name" value="Golgi alpha-mannosidase II"/>
    <property type="match status" value="1"/>
</dbReference>
<proteinExistence type="inferred from homology"/>
<dbReference type="InterPro" id="IPR017853">
    <property type="entry name" value="GH"/>
</dbReference>